<feature type="domain" description="SET" evidence="2">
    <location>
        <begin position="71"/>
        <end position="197"/>
    </location>
</feature>
<dbReference type="Proteomes" id="UP000008281">
    <property type="component" value="Unassembled WGS sequence"/>
</dbReference>
<dbReference type="AlphaFoldDB" id="E3NIA1"/>
<feature type="region of interest" description="Disordered" evidence="1">
    <location>
        <begin position="786"/>
        <end position="839"/>
    </location>
</feature>
<feature type="compositionally biased region" description="Low complexity" evidence="1">
    <location>
        <begin position="272"/>
        <end position="287"/>
    </location>
</feature>
<dbReference type="EMBL" id="DS268697">
    <property type="protein sequence ID" value="EFO98828.1"/>
    <property type="molecule type" value="Genomic_DNA"/>
</dbReference>
<feature type="region of interest" description="Disordered" evidence="1">
    <location>
        <begin position="368"/>
        <end position="407"/>
    </location>
</feature>
<name>E3NIA1_CAERE</name>
<feature type="region of interest" description="Disordered" evidence="1">
    <location>
        <begin position="716"/>
        <end position="774"/>
    </location>
</feature>
<evidence type="ECO:0000313" key="3">
    <source>
        <dbReference type="EMBL" id="EFO98828.1"/>
    </source>
</evidence>
<dbReference type="SMART" id="SM00317">
    <property type="entry name" value="SET"/>
    <property type="match status" value="1"/>
</dbReference>
<feature type="compositionally biased region" description="Polar residues" evidence="1">
    <location>
        <begin position="723"/>
        <end position="735"/>
    </location>
</feature>
<feature type="region of interest" description="Disordered" evidence="1">
    <location>
        <begin position="263"/>
        <end position="328"/>
    </location>
</feature>
<feature type="compositionally biased region" description="Polar residues" evidence="1">
    <location>
        <begin position="368"/>
        <end position="379"/>
    </location>
</feature>
<keyword evidence="4" id="KW-1185">Reference proteome</keyword>
<dbReference type="CDD" id="cd10529">
    <property type="entry name" value="SET_SETD5-like"/>
    <property type="match status" value="1"/>
</dbReference>
<dbReference type="eggNOG" id="KOG1844">
    <property type="taxonomic scope" value="Eukaryota"/>
</dbReference>
<dbReference type="SUPFAM" id="SSF82199">
    <property type="entry name" value="SET domain"/>
    <property type="match status" value="1"/>
</dbReference>
<evidence type="ECO:0000313" key="4">
    <source>
        <dbReference type="Proteomes" id="UP000008281"/>
    </source>
</evidence>
<feature type="compositionally biased region" description="Low complexity" evidence="1">
    <location>
        <begin position="389"/>
        <end position="407"/>
    </location>
</feature>
<accession>E3NIA1</accession>
<protein>
    <recommendedName>
        <fullName evidence="2">SET domain-containing protein</fullName>
    </recommendedName>
</protein>
<reference evidence="3" key="1">
    <citation type="submission" date="2007-07" db="EMBL/GenBank/DDBJ databases">
        <title>PCAP assembly of the Caenorhabditis remanei genome.</title>
        <authorList>
            <consortium name="The Caenorhabditis remanei Sequencing Consortium"/>
            <person name="Wilson R.K."/>
        </authorList>
    </citation>
    <scope>NUCLEOTIDE SEQUENCE [LARGE SCALE GENOMIC DNA]</scope>
    <source>
        <strain evidence="3">PB4641</strain>
    </source>
</reference>
<dbReference type="OrthoDB" id="1928087at2759"/>
<feature type="compositionally biased region" description="Low complexity" evidence="1">
    <location>
        <begin position="748"/>
        <end position="759"/>
    </location>
</feature>
<evidence type="ECO:0000256" key="1">
    <source>
        <dbReference type="SAM" id="MobiDB-lite"/>
    </source>
</evidence>
<dbReference type="Pfam" id="PF00856">
    <property type="entry name" value="SET"/>
    <property type="match status" value="1"/>
</dbReference>
<gene>
    <name evidence="3" type="ORF">CRE_03488</name>
</gene>
<feature type="compositionally biased region" description="Basic and acidic residues" evidence="1">
    <location>
        <begin position="310"/>
        <end position="320"/>
    </location>
</feature>
<sequence>MSANKMMQYTTKSGKVRVRTIPNGNETSDLYNVLKNAVNVYTPIVKGLLHPQLVAERPAGDLERVWTFRKQQKTRFNDESDKTRGVMVKEDIGRGEWILEMTGEIYLESQVKDRSIMERENSHYLYKDIRLGAGNEPICMAVWKQETVGRYIRRSCQPTCRLVHLYGTELHLMVEALQPMKSGEEVTLPLEADCQGFKDQLKCLHHQANAEDCPLEKERLLSKAQRGNPVREFLLVVLNCFFLLQAAYSTVVTLTDSDEEIEITVPRKPESVESAGPSSSDASARPSPEAPKAPAVLRDSEIQGTSNRENANRRENEENRPVAPQVLMSAPNPVAQAEIDEPVENDDVPVVDAPRDARSLRAVNDVVSSLSTRRSNNAEPETAPETMDVPEPMDAPEAAAQEPEEAAAPVDVDDIPAIAIDPPTRRRLRFAGIEQEALDLTEAAEEAAARVDAPPASPTRMRHRARLQVSIYALMVKNYVWLSATICDGKRLTSTMMLKQKVLKFERKVLVLKVSELQNTDPATAPESMGAPEAAAYEPEEAPALVDEATLAPPTRRRLRSAGNGRAAALDLTEPKQVAVSVIVAGLSTRMQHRTSKKSAGAPCRRARVQVNIYAVMVSRNSRSVNSAAVMSPRTDRAHPTRSSARSVAAVPPTIHNAPVVAPPAGRKNRRAQLKALAANARRCHREQNEALAATNVDPATGPPGAPAASVVVDHPTTRRSHASQVCSPVDSVSTRRPAASRPTPVTSRPAAPRQSAPAPSAPPAVPAPRARKVSVARQDAITLIGQSMHPTRAAVKQLRDKNPNEDQAGQGSTPGAPAVKKPRKTAVQQVKRGRGGKK</sequence>
<feature type="region of interest" description="Disordered" evidence="1">
    <location>
        <begin position="627"/>
        <end position="649"/>
    </location>
</feature>
<proteinExistence type="predicted"/>
<dbReference type="HOGENOM" id="CLU_017410_0_0_1"/>
<dbReference type="Gene3D" id="2.170.270.10">
    <property type="entry name" value="SET domain"/>
    <property type="match status" value="1"/>
</dbReference>
<evidence type="ECO:0000259" key="2">
    <source>
        <dbReference type="SMART" id="SM00317"/>
    </source>
</evidence>
<dbReference type="InParanoid" id="E3NIA1"/>
<organism evidence="4">
    <name type="scientific">Caenorhabditis remanei</name>
    <name type="common">Caenorhabditis vulgaris</name>
    <dbReference type="NCBI Taxonomy" id="31234"/>
    <lineage>
        <taxon>Eukaryota</taxon>
        <taxon>Metazoa</taxon>
        <taxon>Ecdysozoa</taxon>
        <taxon>Nematoda</taxon>
        <taxon>Chromadorea</taxon>
        <taxon>Rhabditida</taxon>
        <taxon>Rhabditina</taxon>
        <taxon>Rhabditomorpha</taxon>
        <taxon>Rhabditoidea</taxon>
        <taxon>Rhabditidae</taxon>
        <taxon>Peloderinae</taxon>
        <taxon>Caenorhabditis</taxon>
    </lineage>
</organism>
<dbReference type="InterPro" id="IPR046341">
    <property type="entry name" value="SET_dom_sf"/>
</dbReference>
<dbReference type="STRING" id="31234.E3NIA1"/>
<dbReference type="InterPro" id="IPR001214">
    <property type="entry name" value="SET_dom"/>
</dbReference>